<evidence type="ECO:0000256" key="3">
    <source>
        <dbReference type="ARBA" id="ARBA00022553"/>
    </source>
</evidence>
<name>A0A5C5X5J1_9PLAN</name>
<dbReference type="SUPFAM" id="SSF47336">
    <property type="entry name" value="ACP-like"/>
    <property type="match status" value="1"/>
</dbReference>
<dbReference type="PROSITE" id="PS00012">
    <property type="entry name" value="PHOSPHOPANTETHEINE"/>
    <property type="match status" value="1"/>
</dbReference>
<gene>
    <name evidence="11" type="primary">acpP_1</name>
    <name evidence="7" type="synonym">acpP</name>
    <name evidence="11" type="ORF">KOR42_15650</name>
</gene>
<organism evidence="11 12">
    <name type="scientific">Thalassoglobus neptunius</name>
    <dbReference type="NCBI Taxonomy" id="1938619"/>
    <lineage>
        <taxon>Bacteria</taxon>
        <taxon>Pseudomonadati</taxon>
        <taxon>Planctomycetota</taxon>
        <taxon>Planctomycetia</taxon>
        <taxon>Planctomycetales</taxon>
        <taxon>Planctomycetaceae</taxon>
        <taxon>Thalassoglobus</taxon>
    </lineage>
</organism>
<evidence type="ECO:0000259" key="10">
    <source>
        <dbReference type="PROSITE" id="PS50075"/>
    </source>
</evidence>
<protein>
    <recommendedName>
        <fullName evidence="7 8">Acyl carrier protein</fullName>
        <shortName evidence="7">ACP</shortName>
    </recommendedName>
</protein>
<evidence type="ECO:0000256" key="1">
    <source>
        <dbReference type="ARBA" id="ARBA00022450"/>
    </source>
</evidence>
<evidence type="ECO:0000313" key="12">
    <source>
        <dbReference type="Proteomes" id="UP000317243"/>
    </source>
</evidence>
<keyword evidence="7" id="KW-0963">Cytoplasm</keyword>
<dbReference type="PROSITE" id="PS50075">
    <property type="entry name" value="CARRIER"/>
    <property type="match status" value="1"/>
</dbReference>
<dbReference type="InterPro" id="IPR036736">
    <property type="entry name" value="ACP-like_sf"/>
</dbReference>
<keyword evidence="12" id="KW-1185">Reference proteome</keyword>
<dbReference type="InterPro" id="IPR003231">
    <property type="entry name" value="ACP"/>
</dbReference>
<keyword evidence="5 7" id="KW-0443">Lipid metabolism</keyword>
<accession>A0A5C5X5J1</accession>
<dbReference type="GO" id="GO:0000035">
    <property type="term" value="F:acyl binding"/>
    <property type="evidence" value="ECO:0007669"/>
    <property type="project" value="TreeGrafter"/>
</dbReference>
<comment type="PTM">
    <text evidence="7">4'-phosphopantetheine is transferred from CoA to a specific serine of apo-ACP by AcpS. This modification is essential for activity because fatty acids are bound in thioester linkage to the sulfhydryl of the prosthetic group.</text>
</comment>
<dbReference type="NCBIfam" id="NF002150">
    <property type="entry name" value="PRK00982.1-4"/>
    <property type="match status" value="1"/>
</dbReference>
<dbReference type="GO" id="GO:0016020">
    <property type="term" value="C:membrane"/>
    <property type="evidence" value="ECO:0007669"/>
    <property type="project" value="GOC"/>
</dbReference>
<feature type="modified residue" description="O-(pantetheine 4'-phosphoryl)serine" evidence="7">
    <location>
        <position position="34"/>
    </location>
</feature>
<evidence type="ECO:0000256" key="7">
    <source>
        <dbReference type="HAMAP-Rule" id="MF_01217"/>
    </source>
</evidence>
<dbReference type="Gene3D" id="1.10.1200.10">
    <property type="entry name" value="ACP-like"/>
    <property type="match status" value="1"/>
</dbReference>
<evidence type="ECO:0000256" key="5">
    <source>
        <dbReference type="ARBA" id="ARBA00023098"/>
    </source>
</evidence>
<evidence type="ECO:0000256" key="6">
    <source>
        <dbReference type="ARBA" id="ARBA00023160"/>
    </source>
</evidence>
<feature type="domain" description="Carrier" evidence="10">
    <location>
        <begin position="1"/>
        <end position="74"/>
    </location>
</feature>
<dbReference type="GO" id="GO:0009245">
    <property type="term" value="P:lipid A biosynthetic process"/>
    <property type="evidence" value="ECO:0007669"/>
    <property type="project" value="TreeGrafter"/>
</dbReference>
<dbReference type="HAMAP" id="MF_01217">
    <property type="entry name" value="Acyl_carrier"/>
    <property type="match status" value="1"/>
</dbReference>
<comment type="subcellular location">
    <subcellularLocation>
        <location evidence="7">Cytoplasm</location>
    </subcellularLocation>
</comment>
<dbReference type="UniPathway" id="UPA00094"/>
<dbReference type="NCBIfam" id="NF002148">
    <property type="entry name" value="PRK00982.1-2"/>
    <property type="match status" value="1"/>
</dbReference>
<evidence type="ECO:0000256" key="8">
    <source>
        <dbReference type="NCBIfam" id="TIGR00517"/>
    </source>
</evidence>
<evidence type="ECO:0000313" key="11">
    <source>
        <dbReference type="EMBL" id="TWT58194.1"/>
    </source>
</evidence>
<keyword evidence="3 7" id="KW-0597">Phosphoprotein</keyword>
<dbReference type="RefSeq" id="WP_261342041.1">
    <property type="nucleotide sequence ID" value="NZ_SIHI01000001.1"/>
</dbReference>
<proteinExistence type="inferred from homology"/>
<dbReference type="InterPro" id="IPR006162">
    <property type="entry name" value="Ppantetheine_attach_site"/>
</dbReference>
<keyword evidence="4 7" id="KW-0276">Fatty acid metabolism</keyword>
<dbReference type="GO" id="GO:0005829">
    <property type="term" value="C:cytosol"/>
    <property type="evidence" value="ECO:0007669"/>
    <property type="project" value="TreeGrafter"/>
</dbReference>
<dbReference type="InterPro" id="IPR009081">
    <property type="entry name" value="PP-bd_ACP"/>
</dbReference>
<keyword evidence="6 7" id="KW-0275">Fatty acid biosynthesis</keyword>
<dbReference type="EMBL" id="SIHI01000001">
    <property type="protein sequence ID" value="TWT58194.1"/>
    <property type="molecule type" value="Genomic_DNA"/>
</dbReference>
<evidence type="ECO:0000256" key="2">
    <source>
        <dbReference type="ARBA" id="ARBA00022516"/>
    </source>
</evidence>
<dbReference type="NCBIfam" id="TIGR00517">
    <property type="entry name" value="acyl_carrier"/>
    <property type="match status" value="1"/>
</dbReference>
<comment type="PTM">
    <text evidence="9">4'-phosphopantetheine is transferred from CoA to a specific serine of apo-ACP by acpS.</text>
</comment>
<keyword evidence="1 7" id="KW-0596">Phosphopantetheine</keyword>
<comment type="caution">
    <text evidence="11">The sequence shown here is derived from an EMBL/GenBank/DDBJ whole genome shotgun (WGS) entry which is preliminary data.</text>
</comment>
<dbReference type="GO" id="GO:0000036">
    <property type="term" value="F:acyl carrier activity"/>
    <property type="evidence" value="ECO:0007669"/>
    <property type="project" value="UniProtKB-UniRule"/>
</dbReference>
<comment type="function">
    <text evidence="7 9">Carrier of the growing fatty acid chain in fatty acid biosynthesis.</text>
</comment>
<dbReference type="PANTHER" id="PTHR20863">
    <property type="entry name" value="ACYL CARRIER PROTEIN"/>
    <property type="match status" value="1"/>
</dbReference>
<dbReference type="NCBIfam" id="NF002151">
    <property type="entry name" value="PRK00982.1-5"/>
    <property type="match status" value="1"/>
</dbReference>
<keyword evidence="2 7" id="KW-0444">Lipid biosynthesis</keyword>
<comment type="similarity">
    <text evidence="7">Belongs to the acyl carrier protein (ACP) family.</text>
</comment>
<evidence type="ECO:0000256" key="9">
    <source>
        <dbReference type="RuleBase" id="RU003545"/>
    </source>
</evidence>
<dbReference type="Proteomes" id="UP000317243">
    <property type="component" value="Unassembled WGS sequence"/>
</dbReference>
<dbReference type="PANTHER" id="PTHR20863:SF76">
    <property type="entry name" value="CARRIER DOMAIN-CONTAINING PROTEIN"/>
    <property type="match status" value="1"/>
</dbReference>
<dbReference type="Pfam" id="PF00550">
    <property type="entry name" value="PP-binding"/>
    <property type="match status" value="1"/>
</dbReference>
<dbReference type="AlphaFoldDB" id="A0A5C5X5J1"/>
<reference evidence="11 12" key="1">
    <citation type="submission" date="2019-02" db="EMBL/GenBank/DDBJ databases">
        <title>Deep-cultivation of Planctomycetes and their phenomic and genomic characterization uncovers novel biology.</title>
        <authorList>
            <person name="Wiegand S."/>
            <person name="Jogler M."/>
            <person name="Boedeker C."/>
            <person name="Pinto D."/>
            <person name="Vollmers J."/>
            <person name="Rivas-Marin E."/>
            <person name="Kohn T."/>
            <person name="Peeters S.H."/>
            <person name="Heuer A."/>
            <person name="Rast P."/>
            <person name="Oberbeckmann S."/>
            <person name="Bunk B."/>
            <person name="Jeske O."/>
            <person name="Meyerdierks A."/>
            <person name="Storesund J.E."/>
            <person name="Kallscheuer N."/>
            <person name="Luecker S."/>
            <person name="Lage O.M."/>
            <person name="Pohl T."/>
            <person name="Merkel B.J."/>
            <person name="Hornburger P."/>
            <person name="Mueller R.-W."/>
            <person name="Bruemmer F."/>
            <person name="Labrenz M."/>
            <person name="Spormann A.M."/>
            <person name="Op Den Camp H."/>
            <person name="Overmann J."/>
            <person name="Amann R."/>
            <person name="Jetten M.S.M."/>
            <person name="Mascher T."/>
            <person name="Medema M.H."/>
            <person name="Devos D.P."/>
            <person name="Kaster A.-K."/>
            <person name="Ovreas L."/>
            <person name="Rohde M."/>
            <person name="Galperin M.Y."/>
            <person name="Jogler C."/>
        </authorList>
    </citation>
    <scope>NUCLEOTIDE SEQUENCE [LARGE SCALE GENOMIC DNA]</scope>
    <source>
        <strain evidence="11 12">KOR42</strain>
    </source>
</reference>
<evidence type="ECO:0000256" key="4">
    <source>
        <dbReference type="ARBA" id="ARBA00022832"/>
    </source>
</evidence>
<sequence>MEDKIISIVSEQLSVSKDEISRESNFIDDLQADSLDLVELGMKFEEEFGVSIPDEDYETMKTVGDAIDYIKQRENA</sequence>
<comment type="pathway">
    <text evidence="7 9">Lipid metabolism; fatty acid biosynthesis.</text>
</comment>